<dbReference type="PROSITE" id="PS00216">
    <property type="entry name" value="SUGAR_TRANSPORT_1"/>
    <property type="match status" value="1"/>
</dbReference>
<feature type="transmembrane region" description="Helical" evidence="6">
    <location>
        <begin position="201"/>
        <end position="221"/>
    </location>
</feature>
<dbReference type="CDD" id="cd06179">
    <property type="entry name" value="MFS_TRI12_like"/>
    <property type="match status" value="1"/>
</dbReference>
<dbReference type="InterPro" id="IPR020846">
    <property type="entry name" value="MFS_dom"/>
</dbReference>
<dbReference type="OrthoDB" id="4161376at2759"/>
<dbReference type="EMBL" id="KN846971">
    <property type="protein sequence ID" value="KIW81111.1"/>
    <property type="molecule type" value="Genomic_DNA"/>
</dbReference>
<feature type="transmembrane region" description="Helical" evidence="6">
    <location>
        <begin position="166"/>
        <end position="189"/>
    </location>
</feature>
<feature type="transmembrane region" description="Helical" evidence="6">
    <location>
        <begin position="134"/>
        <end position="154"/>
    </location>
</feature>
<dbReference type="AlphaFoldDB" id="A0A0D2DTK9"/>
<dbReference type="GO" id="GO:0005886">
    <property type="term" value="C:plasma membrane"/>
    <property type="evidence" value="ECO:0007669"/>
    <property type="project" value="TreeGrafter"/>
</dbReference>
<evidence type="ECO:0000256" key="5">
    <source>
        <dbReference type="ARBA" id="ARBA00023136"/>
    </source>
</evidence>
<dbReference type="RefSeq" id="XP_013284919.1">
    <property type="nucleotide sequence ID" value="XM_013429465.1"/>
</dbReference>
<dbReference type="Gene3D" id="1.20.1250.20">
    <property type="entry name" value="MFS general substrate transporter like domains"/>
    <property type="match status" value="1"/>
</dbReference>
<name>A0A0D2DTK9_9EURO</name>
<dbReference type="PROSITE" id="PS50850">
    <property type="entry name" value="MFS"/>
    <property type="match status" value="1"/>
</dbReference>
<dbReference type="InterPro" id="IPR053791">
    <property type="entry name" value="MFS_Tri12-like"/>
</dbReference>
<feature type="transmembrane region" description="Helical" evidence="6">
    <location>
        <begin position="403"/>
        <end position="422"/>
    </location>
</feature>
<feature type="transmembrane region" description="Helical" evidence="6">
    <location>
        <begin position="532"/>
        <end position="550"/>
    </location>
</feature>
<dbReference type="GeneID" id="25303624"/>
<evidence type="ECO:0000256" key="2">
    <source>
        <dbReference type="ARBA" id="ARBA00022448"/>
    </source>
</evidence>
<feature type="transmembrane region" description="Helical" evidence="6">
    <location>
        <begin position="379"/>
        <end position="397"/>
    </location>
</feature>
<keyword evidence="3 6" id="KW-0812">Transmembrane</keyword>
<feature type="domain" description="Major facilitator superfamily (MFS) profile" evidence="7">
    <location>
        <begin position="43"/>
        <end position="558"/>
    </location>
</feature>
<protein>
    <recommendedName>
        <fullName evidence="7">Major facilitator superfamily (MFS) profile domain-containing protein</fullName>
    </recommendedName>
</protein>
<dbReference type="PANTHER" id="PTHR23501">
    <property type="entry name" value="MAJOR FACILITATOR SUPERFAMILY"/>
    <property type="match status" value="1"/>
</dbReference>
<evidence type="ECO:0000256" key="4">
    <source>
        <dbReference type="ARBA" id="ARBA00022989"/>
    </source>
</evidence>
<keyword evidence="5 6" id="KW-0472">Membrane</keyword>
<feature type="transmembrane region" description="Helical" evidence="6">
    <location>
        <begin position="110"/>
        <end position="128"/>
    </location>
</feature>
<feature type="transmembrane region" description="Helical" evidence="6">
    <location>
        <begin position="273"/>
        <end position="293"/>
    </location>
</feature>
<evidence type="ECO:0000256" key="3">
    <source>
        <dbReference type="ARBA" id="ARBA00022692"/>
    </source>
</evidence>
<keyword evidence="2" id="KW-0813">Transport</keyword>
<dbReference type="SUPFAM" id="SSF103473">
    <property type="entry name" value="MFS general substrate transporter"/>
    <property type="match status" value="1"/>
</dbReference>
<evidence type="ECO:0000313" key="9">
    <source>
        <dbReference type="Proteomes" id="UP000053029"/>
    </source>
</evidence>
<sequence>MVEDPMSSTPEKSVEPAIELRETVNDGQQTVSSKPFWQNPLFIGSYLAMSLGVTGYYTGFAMPSNTLSIINADIGPSADITWVSTCFTLTAAISSTIVGRLSDIFGRRYFFVAGSMLALIGSIVASTSKTVNQLIGATALIGLGSGTQSSYVYVIAEIVPYKHRALMIGLINILTVPASAFGPLVARAFILHTSATWRWNYYFAIILNGCSTILWFTCYFPPRFETLHRNRSRWQQLLKVDFIGMLLFSGGMLLFLLGISWGGNQYAWNSAHVIATIVVGAVMLIAFILFEIYSGIDEPFIPLSSFKNIQFDVIVLLSVVGGMVYYSSAVIYPTLIQIFYTTDIFRVGVLTCAPTAGTCFGLFAGGLVCEKIGHLKIQYIFSACALTAFTAGLAAANASNQDLATAFGVLGGFFVGYLELLTESTSTIVLSDQMLLGSSIGVLNTLRTASGTIATTIYVSILTNTVSAKMTSVFVPAVVRAGLPTNMVERFVAAFTSGSETAIASVPGVTPELLRTATTAYQACYSAGFRKVFLTSIAFGGCAIVASLLYRDIKPEVMERGVVVHLQRPNREETVVVQGAPDKEE</sequence>
<dbReference type="InterPro" id="IPR005829">
    <property type="entry name" value="Sugar_transporter_CS"/>
</dbReference>
<comment type="subcellular location">
    <subcellularLocation>
        <location evidence="1">Membrane</location>
        <topology evidence="1">Multi-pass membrane protein</topology>
    </subcellularLocation>
</comment>
<gene>
    <name evidence="8" type="ORF">Z517_04134</name>
</gene>
<dbReference type="PANTHER" id="PTHR23501:SF109">
    <property type="entry name" value="MAJOR FACILITATOR SUPERFAMILY (MFS) PROFILE DOMAIN-CONTAINING PROTEIN-RELATED"/>
    <property type="match status" value="1"/>
</dbReference>
<feature type="transmembrane region" description="Helical" evidence="6">
    <location>
        <begin position="434"/>
        <end position="461"/>
    </location>
</feature>
<feature type="transmembrane region" description="Helical" evidence="6">
    <location>
        <begin position="41"/>
        <end position="60"/>
    </location>
</feature>
<dbReference type="Pfam" id="PF06609">
    <property type="entry name" value="TRI12"/>
    <property type="match status" value="1"/>
</dbReference>
<dbReference type="InterPro" id="IPR010573">
    <property type="entry name" value="MFS_Str1/Tri12-like"/>
</dbReference>
<dbReference type="Proteomes" id="UP000053029">
    <property type="component" value="Unassembled WGS sequence"/>
</dbReference>
<keyword evidence="9" id="KW-1185">Reference proteome</keyword>
<proteinExistence type="predicted"/>
<dbReference type="HOGENOM" id="CLU_000960_25_2_1"/>
<feature type="transmembrane region" description="Helical" evidence="6">
    <location>
        <begin position="242"/>
        <end position="261"/>
    </location>
</feature>
<dbReference type="VEuPathDB" id="FungiDB:Z517_04134"/>
<keyword evidence="4 6" id="KW-1133">Transmembrane helix</keyword>
<evidence type="ECO:0000256" key="1">
    <source>
        <dbReference type="ARBA" id="ARBA00004141"/>
    </source>
</evidence>
<feature type="transmembrane region" description="Helical" evidence="6">
    <location>
        <begin position="313"/>
        <end position="332"/>
    </location>
</feature>
<reference evidence="8 9" key="1">
    <citation type="submission" date="2015-01" db="EMBL/GenBank/DDBJ databases">
        <title>The Genome Sequence of Fonsecaea pedrosoi CBS 271.37.</title>
        <authorList>
            <consortium name="The Broad Institute Genomics Platform"/>
            <person name="Cuomo C."/>
            <person name="de Hoog S."/>
            <person name="Gorbushina A."/>
            <person name="Stielow B."/>
            <person name="Teixiera M."/>
            <person name="Abouelleil A."/>
            <person name="Chapman S.B."/>
            <person name="Priest M."/>
            <person name="Young S.K."/>
            <person name="Wortman J."/>
            <person name="Nusbaum C."/>
            <person name="Birren B."/>
        </authorList>
    </citation>
    <scope>NUCLEOTIDE SEQUENCE [LARGE SCALE GENOMIC DNA]</scope>
    <source>
        <strain evidence="8 9">CBS 271.37</strain>
    </source>
</reference>
<evidence type="ECO:0000256" key="6">
    <source>
        <dbReference type="SAM" id="Phobius"/>
    </source>
</evidence>
<dbReference type="GO" id="GO:0022857">
    <property type="term" value="F:transmembrane transporter activity"/>
    <property type="evidence" value="ECO:0007669"/>
    <property type="project" value="InterPro"/>
</dbReference>
<organism evidence="8 9">
    <name type="scientific">Fonsecaea pedrosoi CBS 271.37</name>
    <dbReference type="NCBI Taxonomy" id="1442368"/>
    <lineage>
        <taxon>Eukaryota</taxon>
        <taxon>Fungi</taxon>
        <taxon>Dikarya</taxon>
        <taxon>Ascomycota</taxon>
        <taxon>Pezizomycotina</taxon>
        <taxon>Eurotiomycetes</taxon>
        <taxon>Chaetothyriomycetidae</taxon>
        <taxon>Chaetothyriales</taxon>
        <taxon>Herpotrichiellaceae</taxon>
        <taxon>Fonsecaea</taxon>
    </lineage>
</organism>
<evidence type="ECO:0000259" key="7">
    <source>
        <dbReference type="PROSITE" id="PS50850"/>
    </source>
</evidence>
<accession>A0A0D2DTK9</accession>
<dbReference type="InterPro" id="IPR036259">
    <property type="entry name" value="MFS_trans_sf"/>
</dbReference>
<feature type="transmembrane region" description="Helical" evidence="6">
    <location>
        <begin position="344"/>
        <end position="367"/>
    </location>
</feature>
<feature type="transmembrane region" description="Helical" evidence="6">
    <location>
        <begin position="80"/>
        <end position="98"/>
    </location>
</feature>
<evidence type="ECO:0000313" key="8">
    <source>
        <dbReference type="EMBL" id="KIW81111.1"/>
    </source>
</evidence>